<accession>A0A9P8ICU8</accession>
<evidence type="ECO:0000313" key="2">
    <source>
        <dbReference type="EMBL" id="KAH0541879.1"/>
    </source>
</evidence>
<comment type="caution">
    <text evidence="2">The sequence shown here is derived from an EMBL/GenBank/DDBJ whole genome shotgun (WGS) entry which is preliminary data.</text>
</comment>
<dbReference type="OrthoDB" id="2906425at2759"/>
<protein>
    <submittedName>
        <fullName evidence="2">Uncharacterized protein</fullName>
    </submittedName>
</protein>
<feature type="region of interest" description="Disordered" evidence="1">
    <location>
        <begin position="1"/>
        <end position="21"/>
    </location>
</feature>
<reference evidence="2" key="1">
    <citation type="submission" date="2021-03" db="EMBL/GenBank/DDBJ databases">
        <title>Comparative genomics and phylogenomic investigation of the class Geoglossomycetes provide insights into ecological specialization and systematics.</title>
        <authorList>
            <person name="Melie T."/>
            <person name="Pirro S."/>
            <person name="Miller A.N."/>
            <person name="Quandt A."/>
        </authorList>
    </citation>
    <scope>NUCLEOTIDE SEQUENCE</scope>
    <source>
        <strain evidence="2">GBOQ0MN5Z8</strain>
    </source>
</reference>
<name>A0A9P8ICU8_9PEZI</name>
<evidence type="ECO:0000256" key="1">
    <source>
        <dbReference type="SAM" id="MobiDB-lite"/>
    </source>
</evidence>
<proteinExistence type="predicted"/>
<feature type="compositionally biased region" description="Basic and acidic residues" evidence="1">
    <location>
        <begin position="1"/>
        <end position="13"/>
    </location>
</feature>
<organism evidence="2 3">
    <name type="scientific">Glutinoglossum americanum</name>
    <dbReference type="NCBI Taxonomy" id="1670608"/>
    <lineage>
        <taxon>Eukaryota</taxon>
        <taxon>Fungi</taxon>
        <taxon>Dikarya</taxon>
        <taxon>Ascomycota</taxon>
        <taxon>Pezizomycotina</taxon>
        <taxon>Geoglossomycetes</taxon>
        <taxon>Geoglossales</taxon>
        <taxon>Geoglossaceae</taxon>
        <taxon>Glutinoglossum</taxon>
    </lineage>
</organism>
<keyword evidence="3" id="KW-1185">Reference proteome</keyword>
<evidence type="ECO:0000313" key="3">
    <source>
        <dbReference type="Proteomes" id="UP000698800"/>
    </source>
</evidence>
<dbReference type="Proteomes" id="UP000698800">
    <property type="component" value="Unassembled WGS sequence"/>
</dbReference>
<dbReference type="EMBL" id="JAGHQL010000066">
    <property type="protein sequence ID" value="KAH0541879.1"/>
    <property type="molecule type" value="Genomic_DNA"/>
</dbReference>
<dbReference type="AlphaFoldDB" id="A0A9P8ICU8"/>
<gene>
    <name evidence="2" type="ORF">FGG08_003684</name>
</gene>
<sequence length="120" mass="13688">MPPLKPGEKESHPRRQKNHRREYIVDPFIKEPFQIEASALRQLPQTKIKVPKLIDGGPDENEFPFIETELCIHRDTSGEAFLARASKNAGRQMEGSMSILENVPYAKRKHGLVPKVTSRT</sequence>